<evidence type="ECO:0000256" key="4">
    <source>
        <dbReference type="ARBA" id="ARBA00022617"/>
    </source>
</evidence>
<dbReference type="Proteomes" id="UP001610335">
    <property type="component" value="Unassembled WGS sequence"/>
</dbReference>
<dbReference type="InterPro" id="IPR017972">
    <property type="entry name" value="Cyt_P450_CS"/>
</dbReference>
<evidence type="ECO:0000256" key="2">
    <source>
        <dbReference type="ARBA" id="ARBA00004370"/>
    </source>
</evidence>
<comment type="cofactor">
    <cofactor evidence="1">
        <name>heme</name>
        <dbReference type="ChEBI" id="CHEBI:30413"/>
    </cofactor>
</comment>
<evidence type="ECO:0000256" key="11">
    <source>
        <dbReference type="ARBA" id="ARBA00023136"/>
    </source>
</evidence>
<organism evidence="14 15">
    <name type="scientific">Aspergillus cavernicola</name>
    <dbReference type="NCBI Taxonomy" id="176166"/>
    <lineage>
        <taxon>Eukaryota</taxon>
        <taxon>Fungi</taxon>
        <taxon>Dikarya</taxon>
        <taxon>Ascomycota</taxon>
        <taxon>Pezizomycotina</taxon>
        <taxon>Eurotiomycetes</taxon>
        <taxon>Eurotiomycetidae</taxon>
        <taxon>Eurotiales</taxon>
        <taxon>Aspergillaceae</taxon>
        <taxon>Aspergillus</taxon>
        <taxon>Aspergillus subgen. Nidulantes</taxon>
    </lineage>
</organism>
<keyword evidence="10 12" id="KW-0503">Monooxygenase</keyword>
<evidence type="ECO:0000256" key="12">
    <source>
        <dbReference type="RuleBase" id="RU000461"/>
    </source>
</evidence>
<proteinExistence type="inferred from homology"/>
<keyword evidence="8 12" id="KW-0560">Oxidoreductase</keyword>
<dbReference type="InterPro" id="IPR001128">
    <property type="entry name" value="Cyt_P450"/>
</dbReference>
<dbReference type="InterPro" id="IPR002403">
    <property type="entry name" value="Cyt_P450_E_grp-IV"/>
</dbReference>
<comment type="subcellular location">
    <subcellularLocation>
        <location evidence="2">Membrane</location>
    </subcellularLocation>
</comment>
<keyword evidence="15" id="KW-1185">Reference proteome</keyword>
<evidence type="ECO:0000313" key="14">
    <source>
        <dbReference type="EMBL" id="KAL2827744.1"/>
    </source>
</evidence>
<keyword evidence="5" id="KW-0812">Transmembrane</keyword>
<evidence type="ECO:0000256" key="7">
    <source>
        <dbReference type="ARBA" id="ARBA00022989"/>
    </source>
</evidence>
<accession>A0ABR4IKI2</accession>
<dbReference type="PANTHER" id="PTHR46206">
    <property type="entry name" value="CYTOCHROME P450"/>
    <property type="match status" value="1"/>
</dbReference>
<keyword evidence="7" id="KW-1133">Transmembrane helix</keyword>
<protein>
    <submittedName>
        <fullName evidence="14">Cytochrome P450</fullName>
    </submittedName>
</protein>
<dbReference type="EMBL" id="JBFXLS010000023">
    <property type="protein sequence ID" value="KAL2827744.1"/>
    <property type="molecule type" value="Genomic_DNA"/>
</dbReference>
<comment type="similarity">
    <text evidence="3 12">Belongs to the cytochrome P450 family.</text>
</comment>
<dbReference type="Gene3D" id="1.10.630.10">
    <property type="entry name" value="Cytochrome P450"/>
    <property type="match status" value="1"/>
</dbReference>
<sequence>MRVAASFCSALLLLLWYWVYVRLRVNKSQGQSRRNIILVEPSIYVLKLIRGLEYIWNGPEILRQAHVTDTPYAIPTPETYQVHFSSAAHIKQLIQAPDTYLSLHALAKDTFQPNYTMNGLAVDDCMSANGTIHQRALQGELRSQLPALSQPLSGCIARTLTKETTASELLADSWRPLQIFPLAKRLVASANALIFFGPQVSSDPTFLKAALEYPEHMMETAEALRLLPSWLAPFVAPHLMRGHRALTTLLDYLTPVVESRLLDPHPQQVDCVQFFVNAVVHKKQQDKWSAQRIVQVLLGIWFASVHQPAMCLFYALDDLCLHPEYIQSLRDEVSGTMLNEPRPEPDINIDTLPLLNAFLKESARLNPTDSISVRRKVLRPFTFSDGTRLAKDDIACISLQPILQSPENYADPLIFNPYRFVNSAKSGSSSSSKFTDADVTFPIWGLGKHACPGRHYASLLLKLVLAHVLLRYEIKMPDGKPEKRSFYWRSAIVPRSGAVLYLREREFRTE</sequence>
<evidence type="ECO:0000256" key="6">
    <source>
        <dbReference type="ARBA" id="ARBA00022723"/>
    </source>
</evidence>
<evidence type="ECO:0000256" key="1">
    <source>
        <dbReference type="ARBA" id="ARBA00001971"/>
    </source>
</evidence>
<reference evidence="14 15" key="1">
    <citation type="submission" date="2024-07" db="EMBL/GenBank/DDBJ databases">
        <title>Section-level genome sequencing and comparative genomics of Aspergillus sections Usti and Cavernicolus.</title>
        <authorList>
            <consortium name="Lawrence Berkeley National Laboratory"/>
            <person name="Nybo J.L."/>
            <person name="Vesth T.C."/>
            <person name="Theobald S."/>
            <person name="Frisvad J.C."/>
            <person name="Larsen T.O."/>
            <person name="Kjaerboelling I."/>
            <person name="Rothschild-Mancinelli K."/>
            <person name="Lyhne E.K."/>
            <person name="Kogle M.E."/>
            <person name="Barry K."/>
            <person name="Clum A."/>
            <person name="Na H."/>
            <person name="Ledsgaard L."/>
            <person name="Lin J."/>
            <person name="Lipzen A."/>
            <person name="Kuo A."/>
            <person name="Riley R."/>
            <person name="Mondo S."/>
            <person name="LaButti K."/>
            <person name="Haridas S."/>
            <person name="Pangalinan J."/>
            <person name="Salamov A.A."/>
            <person name="Simmons B.A."/>
            <person name="Magnuson J.K."/>
            <person name="Chen J."/>
            <person name="Drula E."/>
            <person name="Henrissat B."/>
            <person name="Wiebenga A."/>
            <person name="Lubbers R.J."/>
            <person name="Gomes A.C."/>
            <person name="Makela M.R."/>
            <person name="Stajich J."/>
            <person name="Grigoriev I.V."/>
            <person name="Mortensen U.H."/>
            <person name="De vries R.P."/>
            <person name="Baker S.E."/>
            <person name="Andersen M.R."/>
        </authorList>
    </citation>
    <scope>NUCLEOTIDE SEQUENCE [LARGE SCALE GENOMIC DNA]</scope>
    <source>
        <strain evidence="14 15">CBS 600.67</strain>
    </source>
</reference>
<feature type="signal peptide" evidence="13">
    <location>
        <begin position="1"/>
        <end position="23"/>
    </location>
</feature>
<keyword evidence="11" id="KW-0472">Membrane</keyword>
<dbReference type="PANTHER" id="PTHR46206:SF5">
    <property type="entry name" value="P450, PUTATIVE (EUROFUNG)-RELATED"/>
    <property type="match status" value="1"/>
</dbReference>
<dbReference type="PROSITE" id="PS00086">
    <property type="entry name" value="CYTOCHROME_P450"/>
    <property type="match status" value="1"/>
</dbReference>
<gene>
    <name evidence="14" type="ORF">BDW59DRAFT_160050</name>
</gene>
<evidence type="ECO:0000256" key="3">
    <source>
        <dbReference type="ARBA" id="ARBA00010617"/>
    </source>
</evidence>
<dbReference type="SUPFAM" id="SSF48264">
    <property type="entry name" value="Cytochrome P450"/>
    <property type="match status" value="1"/>
</dbReference>
<evidence type="ECO:0000256" key="10">
    <source>
        <dbReference type="ARBA" id="ARBA00023033"/>
    </source>
</evidence>
<evidence type="ECO:0000256" key="9">
    <source>
        <dbReference type="ARBA" id="ARBA00023004"/>
    </source>
</evidence>
<evidence type="ECO:0000256" key="8">
    <source>
        <dbReference type="ARBA" id="ARBA00023002"/>
    </source>
</evidence>
<keyword evidence="4 12" id="KW-0349">Heme</keyword>
<keyword evidence="9 12" id="KW-0408">Iron</keyword>
<dbReference type="CDD" id="cd11041">
    <property type="entry name" value="CYP503A1-like"/>
    <property type="match status" value="1"/>
</dbReference>
<keyword evidence="6 12" id="KW-0479">Metal-binding</keyword>
<evidence type="ECO:0000256" key="13">
    <source>
        <dbReference type="SAM" id="SignalP"/>
    </source>
</evidence>
<keyword evidence="13" id="KW-0732">Signal</keyword>
<evidence type="ECO:0000256" key="5">
    <source>
        <dbReference type="ARBA" id="ARBA00022692"/>
    </source>
</evidence>
<dbReference type="PRINTS" id="PR00465">
    <property type="entry name" value="EP450IV"/>
</dbReference>
<dbReference type="InterPro" id="IPR036396">
    <property type="entry name" value="Cyt_P450_sf"/>
</dbReference>
<feature type="chain" id="PRO_5047090536" evidence="13">
    <location>
        <begin position="24"/>
        <end position="510"/>
    </location>
</feature>
<evidence type="ECO:0000313" key="15">
    <source>
        <dbReference type="Proteomes" id="UP001610335"/>
    </source>
</evidence>
<comment type="caution">
    <text evidence="14">The sequence shown here is derived from an EMBL/GenBank/DDBJ whole genome shotgun (WGS) entry which is preliminary data.</text>
</comment>
<name>A0ABR4IKI2_9EURO</name>
<dbReference type="Pfam" id="PF00067">
    <property type="entry name" value="p450"/>
    <property type="match status" value="1"/>
</dbReference>